<evidence type="ECO:0000313" key="2">
    <source>
        <dbReference type="Proteomes" id="UP000481861"/>
    </source>
</evidence>
<gene>
    <name evidence="1" type="ORF">BDV95DRAFT_211632</name>
</gene>
<keyword evidence="2" id="KW-1185">Reference proteome</keyword>
<dbReference type="OrthoDB" id="3784745at2759"/>
<protein>
    <submittedName>
        <fullName evidence="1">Uncharacterized protein</fullName>
    </submittedName>
</protein>
<name>A0A7C8M7W5_9PLEO</name>
<sequence length="274" mass="30565">MSSPASRLPSLPPALRFAHAAPSRADLHAHIERMKRSRQYFSITTMPAPFAAWSPLLKNAHMETRACHCSVSRVHLLACGHRVAVPRNAERCAANCAGMEEVLKTRSPEVQDDMLAAIKKVNGAGPLGLQAYVATWVKWNVAGAMDRIHGLREAFNEMSFFHQRPRPDVASGEFSCQMCEKKGLRESLPVFVLEALPWACVVVVRDGDNWAVVQELEKGVLPDPTVRKRSMKKNSSQNRILNGRITKHRVEEKKGVLGKLREESLVEEWGNMGL</sequence>
<evidence type="ECO:0000313" key="1">
    <source>
        <dbReference type="EMBL" id="KAF2866082.1"/>
    </source>
</evidence>
<comment type="caution">
    <text evidence="1">The sequence shown here is derived from an EMBL/GenBank/DDBJ whole genome shotgun (WGS) entry which is preliminary data.</text>
</comment>
<dbReference type="EMBL" id="JAADJZ010000029">
    <property type="protein sequence ID" value="KAF2866082.1"/>
    <property type="molecule type" value="Genomic_DNA"/>
</dbReference>
<proteinExistence type="predicted"/>
<dbReference type="AlphaFoldDB" id="A0A7C8M7W5"/>
<dbReference type="Proteomes" id="UP000481861">
    <property type="component" value="Unassembled WGS sequence"/>
</dbReference>
<accession>A0A7C8M7W5</accession>
<organism evidence="1 2">
    <name type="scientific">Massariosphaeria phaeospora</name>
    <dbReference type="NCBI Taxonomy" id="100035"/>
    <lineage>
        <taxon>Eukaryota</taxon>
        <taxon>Fungi</taxon>
        <taxon>Dikarya</taxon>
        <taxon>Ascomycota</taxon>
        <taxon>Pezizomycotina</taxon>
        <taxon>Dothideomycetes</taxon>
        <taxon>Pleosporomycetidae</taxon>
        <taxon>Pleosporales</taxon>
        <taxon>Pleosporales incertae sedis</taxon>
        <taxon>Massariosphaeria</taxon>
    </lineage>
</organism>
<reference evidence="1 2" key="1">
    <citation type="submission" date="2020-01" db="EMBL/GenBank/DDBJ databases">
        <authorList>
            <consortium name="DOE Joint Genome Institute"/>
            <person name="Haridas S."/>
            <person name="Albert R."/>
            <person name="Binder M."/>
            <person name="Bloem J."/>
            <person name="Labutti K."/>
            <person name="Salamov A."/>
            <person name="Andreopoulos B."/>
            <person name="Baker S.E."/>
            <person name="Barry K."/>
            <person name="Bills G."/>
            <person name="Bluhm B.H."/>
            <person name="Cannon C."/>
            <person name="Castanera R."/>
            <person name="Culley D.E."/>
            <person name="Daum C."/>
            <person name="Ezra D."/>
            <person name="Gonzalez J.B."/>
            <person name="Henrissat B."/>
            <person name="Kuo A."/>
            <person name="Liang C."/>
            <person name="Lipzen A."/>
            <person name="Lutzoni F."/>
            <person name="Magnuson J."/>
            <person name="Mondo S."/>
            <person name="Nolan M."/>
            <person name="Ohm R."/>
            <person name="Pangilinan J."/>
            <person name="Park H.-J.H."/>
            <person name="Ramirez L."/>
            <person name="Alfaro M."/>
            <person name="Sun H."/>
            <person name="Tritt A."/>
            <person name="Yoshinaga Y."/>
            <person name="Zwiers L.-H.L."/>
            <person name="Turgeon B.G."/>
            <person name="Goodwin S.B."/>
            <person name="Spatafora J.W."/>
            <person name="Crous P.W."/>
            <person name="Grigoriev I.V."/>
        </authorList>
    </citation>
    <scope>NUCLEOTIDE SEQUENCE [LARGE SCALE GENOMIC DNA]</scope>
    <source>
        <strain evidence="1 2">CBS 611.86</strain>
    </source>
</reference>